<keyword evidence="2 4" id="KW-0560">Oxidoreductase</keyword>
<keyword evidence="1" id="KW-0521">NADP</keyword>
<dbReference type="OrthoDB" id="9805416at2"/>
<evidence type="ECO:0000256" key="2">
    <source>
        <dbReference type="ARBA" id="ARBA00023002"/>
    </source>
</evidence>
<dbReference type="InterPro" id="IPR050223">
    <property type="entry name" value="D-isomer_2-hydroxyacid_DH"/>
</dbReference>
<dbReference type="GO" id="GO:0051287">
    <property type="term" value="F:NAD binding"/>
    <property type="evidence" value="ECO:0007669"/>
    <property type="project" value="InterPro"/>
</dbReference>
<dbReference type="PANTHER" id="PTHR10996:SF178">
    <property type="entry name" value="2-HYDROXYACID DEHYDROGENASE YGL185C-RELATED"/>
    <property type="match status" value="1"/>
</dbReference>
<dbReference type="PANTHER" id="PTHR10996">
    <property type="entry name" value="2-HYDROXYACID DEHYDROGENASE-RELATED"/>
    <property type="match status" value="1"/>
</dbReference>
<dbReference type="PROSITE" id="PS00065">
    <property type="entry name" value="D_2_HYDROXYACID_DH_1"/>
    <property type="match status" value="1"/>
</dbReference>
<comment type="similarity">
    <text evidence="4">Belongs to the D-isomer specific 2-hydroxyacid dehydrogenase family.</text>
</comment>
<gene>
    <name evidence="7" type="ORF">SAMN05216186_108170</name>
</gene>
<evidence type="ECO:0000256" key="4">
    <source>
        <dbReference type="RuleBase" id="RU003719"/>
    </source>
</evidence>
<evidence type="ECO:0000256" key="3">
    <source>
        <dbReference type="ARBA" id="ARBA00023027"/>
    </source>
</evidence>
<dbReference type="InterPro" id="IPR036291">
    <property type="entry name" value="NAD(P)-bd_dom_sf"/>
</dbReference>
<dbReference type="Pfam" id="PF02826">
    <property type="entry name" value="2-Hacid_dh_C"/>
    <property type="match status" value="1"/>
</dbReference>
<organism evidence="7 8">
    <name type="scientific">Pseudomonas indica</name>
    <dbReference type="NCBI Taxonomy" id="137658"/>
    <lineage>
        <taxon>Bacteria</taxon>
        <taxon>Pseudomonadati</taxon>
        <taxon>Pseudomonadota</taxon>
        <taxon>Gammaproteobacteria</taxon>
        <taxon>Pseudomonadales</taxon>
        <taxon>Pseudomonadaceae</taxon>
        <taxon>Pseudomonas</taxon>
    </lineage>
</organism>
<dbReference type="InterPro" id="IPR006140">
    <property type="entry name" value="D-isomer_DH_NAD-bd"/>
</dbReference>
<sequence length="311" mass="33657">MSIPCILQVGPLTERFNRGLAEDYEVHALWEHDAEALLAEQGERIDIVVTSSRFGCSAGLIQRLPRLRAICSFGVGYDAIDVEAARARGIPVSNTPDVLNDCVADLAFGLVLDTARQMSRADRFVREGAWPEQAFPLARKVSGKRLGIVGLGRIGQAVARRSSGFDMAVRYHNRRPVAGCPYGYEPSLLALAHWADFLVLTCVGGADTRHLIGRDVLEALGPEGILVNVARGSVVDEAALVEALRDGRLGGAGLDVFAHEPHVPAALREMPQVVLLPHIGSATQETRLAMERLLLDNLSAFLERGEMLTPV</sequence>
<dbReference type="GO" id="GO:0030267">
    <property type="term" value="F:glyoxylate reductase (NADPH) activity"/>
    <property type="evidence" value="ECO:0007669"/>
    <property type="project" value="TreeGrafter"/>
</dbReference>
<keyword evidence="8" id="KW-1185">Reference proteome</keyword>
<evidence type="ECO:0000259" key="6">
    <source>
        <dbReference type="Pfam" id="PF02826"/>
    </source>
</evidence>
<evidence type="ECO:0000256" key="1">
    <source>
        <dbReference type="ARBA" id="ARBA00022857"/>
    </source>
</evidence>
<feature type="domain" description="D-isomer specific 2-hydroxyacid dehydrogenase catalytic" evidence="5">
    <location>
        <begin position="23"/>
        <end position="311"/>
    </location>
</feature>
<dbReference type="EMBL" id="FNFD01000008">
    <property type="protein sequence ID" value="SDK60069.1"/>
    <property type="molecule type" value="Genomic_DNA"/>
</dbReference>
<dbReference type="Proteomes" id="UP000198706">
    <property type="component" value="Unassembled WGS sequence"/>
</dbReference>
<dbReference type="SUPFAM" id="SSF51735">
    <property type="entry name" value="NAD(P)-binding Rossmann-fold domains"/>
    <property type="match status" value="1"/>
</dbReference>
<dbReference type="SUPFAM" id="SSF52283">
    <property type="entry name" value="Formate/glycerate dehydrogenase catalytic domain-like"/>
    <property type="match status" value="1"/>
</dbReference>
<protein>
    <submittedName>
        <fullName evidence="7">Lactate dehydrogenase</fullName>
    </submittedName>
</protein>
<dbReference type="InterPro" id="IPR029752">
    <property type="entry name" value="D-isomer_DH_CS1"/>
</dbReference>
<dbReference type="RefSeq" id="WP_084336153.1">
    <property type="nucleotide sequence ID" value="NZ_CBKZNZ010000102.1"/>
</dbReference>
<dbReference type="STRING" id="137658.SAMN05216186_108170"/>
<accession>A0A1G9D842</accession>
<dbReference type="GO" id="GO:0016618">
    <property type="term" value="F:hydroxypyruvate reductase [NAD(P)H] activity"/>
    <property type="evidence" value="ECO:0007669"/>
    <property type="project" value="TreeGrafter"/>
</dbReference>
<evidence type="ECO:0000313" key="7">
    <source>
        <dbReference type="EMBL" id="SDK60069.1"/>
    </source>
</evidence>
<dbReference type="AlphaFoldDB" id="A0A1G9D842"/>
<name>A0A1G9D842_9PSED</name>
<dbReference type="Pfam" id="PF00389">
    <property type="entry name" value="2-Hacid_dh"/>
    <property type="match status" value="1"/>
</dbReference>
<feature type="domain" description="D-isomer specific 2-hydroxyacid dehydrogenase NAD-binding" evidence="6">
    <location>
        <begin position="108"/>
        <end position="280"/>
    </location>
</feature>
<dbReference type="CDD" id="cd12156">
    <property type="entry name" value="HPPR"/>
    <property type="match status" value="1"/>
</dbReference>
<dbReference type="FunFam" id="3.40.50.720:FF:000213">
    <property type="entry name" value="Putative 2-hydroxyacid dehydrogenase"/>
    <property type="match status" value="1"/>
</dbReference>
<dbReference type="InterPro" id="IPR006139">
    <property type="entry name" value="D-isomer_2_OHA_DH_cat_dom"/>
</dbReference>
<dbReference type="Gene3D" id="3.40.50.720">
    <property type="entry name" value="NAD(P)-binding Rossmann-like Domain"/>
    <property type="match status" value="2"/>
</dbReference>
<reference evidence="7 8" key="1">
    <citation type="submission" date="2016-10" db="EMBL/GenBank/DDBJ databases">
        <authorList>
            <person name="de Groot N.N."/>
        </authorList>
    </citation>
    <scope>NUCLEOTIDE SEQUENCE [LARGE SCALE GENOMIC DNA]</scope>
    <source>
        <strain evidence="7 8">JCM 21544</strain>
    </source>
</reference>
<evidence type="ECO:0000313" key="8">
    <source>
        <dbReference type="Proteomes" id="UP000198706"/>
    </source>
</evidence>
<evidence type="ECO:0000259" key="5">
    <source>
        <dbReference type="Pfam" id="PF00389"/>
    </source>
</evidence>
<dbReference type="GO" id="GO:0005829">
    <property type="term" value="C:cytosol"/>
    <property type="evidence" value="ECO:0007669"/>
    <property type="project" value="TreeGrafter"/>
</dbReference>
<proteinExistence type="inferred from homology"/>
<keyword evidence="3" id="KW-0520">NAD</keyword>